<dbReference type="RefSeq" id="WP_109458376.1">
    <property type="nucleotide sequence ID" value="NZ_QFBC01000004.1"/>
</dbReference>
<dbReference type="InterPro" id="IPR018531">
    <property type="entry name" value="DUF1993"/>
</dbReference>
<organism evidence="1 2">
    <name type="scientific">Metarhizobium album</name>
    <dbReference type="NCBI Taxonomy" id="2182425"/>
    <lineage>
        <taxon>Bacteria</taxon>
        <taxon>Pseudomonadati</taxon>
        <taxon>Pseudomonadota</taxon>
        <taxon>Alphaproteobacteria</taxon>
        <taxon>Hyphomicrobiales</taxon>
        <taxon>Rhizobiaceae</taxon>
        <taxon>Metarhizobium</taxon>
    </lineage>
</organism>
<reference evidence="1 2" key="1">
    <citation type="submission" date="2018-05" db="EMBL/GenBank/DDBJ databases">
        <title>The draft genome of strain NS-104.</title>
        <authorList>
            <person name="Hang P."/>
            <person name="Jiang J."/>
        </authorList>
    </citation>
    <scope>NUCLEOTIDE SEQUENCE [LARGE SCALE GENOMIC DNA]</scope>
    <source>
        <strain evidence="1 2">NS-104</strain>
    </source>
</reference>
<sequence>MSISVYDLTVPAFQRGLDVLSHYLDKIEAYAQDNGVDANELLGARLAPDMHPFSAQIQRVTDTSKNALGRLSGQEAPRFEDTETTIAEFRARLAKARAYFATVTPESLDGSDSREITVPLGRTTTKVLSGKDYLTKFVFPNFYFHITTAHGILRARGLPVGKMDYLGPID</sequence>
<dbReference type="SUPFAM" id="SSF109854">
    <property type="entry name" value="DinB/YfiT-like putative metalloenzymes"/>
    <property type="match status" value="1"/>
</dbReference>
<comment type="caution">
    <text evidence="1">The sequence shown here is derived from an EMBL/GenBank/DDBJ whole genome shotgun (WGS) entry which is preliminary data.</text>
</comment>
<dbReference type="EMBL" id="QFBC01000004">
    <property type="protein sequence ID" value="PWE56056.1"/>
    <property type="molecule type" value="Genomic_DNA"/>
</dbReference>
<dbReference type="AlphaFoldDB" id="A0A2U2DRV8"/>
<keyword evidence="2" id="KW-1185">Reference proteome</keyword>
<dbReference type="PANTHER" id="PTHR36922:SF1">
    <property type="entry name" value="DUF1993 DOMAIN-CONTAINING PROTEIN"/>
    <property type="match status" value="1"/>
</dbReference>
<evidence type="ECO:0000313" key="1">
    <source>
        <dbReference type="EMBL" id="PWE56056.1"/>
    </source>
</evidence>
<dbReference type="Proteomes" id="UP000245252">
    <property type="component" value="Unassembled WGS sequence"/>
</dbReference>
<dbReference type="PANTHER" id="PTHR36922">
    <property type="entry name" value="BLL2446 PROTEIN"/>
    <property type="match status" value="1"/>
</dbReference>
<evidence type="ECO:0000313" key="2">
    <source>
        <dbReference type="Proteomes" id="UP000245252"/>
    </source>
</evidence>
<dbReference type="Gene3D" id="1.20.120.450">
    <property type="entry name" value="dinb family like domain"/>
    <property type="match status" value="1"/>
</dbReference>
<proteinExistence type="predicted"/>
<protein>
    <submittedName>
        <fullName evidence="1">DUF1993 domain-containing protein</fullName>
    </submittedName>
</protein>
<name>A0A2U2DRV8_9HYPH</name>
<dbReference type="OrthoDB" id="338237at2"/>
<accession>A0A2U2DRV8</accession>
<gene>
    <name evidence="1" type="ORF">DEM27_11490</name>
</gene>
<dbReference type="InterPro" id="IPR034660">
    <property type="entry name" value="DinB/YfiT-like"/>
</dbReference>
<dbReference type="Pfam" id="PF09351">
    <property type="entry name" value="DUF1993"/>
    <property type="match status" value="1"/>
</dbReference>